<reference evidence="4 5" key="1">
    <citation type="submission" date="2020-01" db="EMBL/GenBank/DDBJ databases">
        <title>Patterns of diversity and host range of bacteriophage communities associated with bean-nodulatin bacteria.</title>
        <authorList>
            <person name="Vann Cauwenberghe J."/>
            <person name="Santamaria R.I."/>
            <person name="Bustos P."/>
            <person name="Juarez S."/>
            <person name="Gonzalez V."/>
        </authorList>
    </citation>
    <scope>NUCLEOTIDE SEQUENCE [LARGE SCALE GENOMIC DNA]</scope>
    <source>
        <strain evidence="5">RHph</strain>
    </source>
</reference>
<keyword evidence="4" id="KW-0456">Lyase</keyword>
<dbReference type="EMBL" id="MN988525">
    <property type="protein sequence ID" value="QIG72872.1"/>
    <property type="molecule type" value="Genomic_DNA"/>
</dbReference>
<dbReference type="Gene3D" id="2.60.40.10">
    <property type="entry name" value="Immunoglobulins"/>
    <property type="match status" value="1"/>
</dbReference>
<evidence type="ECO:0000256" key="2">
    <source>
        <dbReference type="ARBA" id="ARBA00022844"/>
    </source>
</evidence>
<sequence length="786" mass="84839">MAISITSKNASGNTATIHGKATPGKRVKGTIGSNTYSIVADENGDWSVSFSNLPPGSVEIKAREYDKINIPKVTDMEISLARLKITGTSPQNTIHPTLSSNLYLENGAPVNDRIIVYEYRVFGNTEWIVDGSELSDISGNSTHVFQDVLEDGTYQFRVTAGTVASGFIEIISNTISVTTDKPNEAPQMPPSYTTWVDSEKNGKYGYLGYMYITQGAASGTSVGRVLALNSPKPAVSYSIDDVDFAIDASTGMITLVNSAKAAGTYYVTITASNIAGSQSTIVPITLVPTAGLTRTYFVDSVNGDDSLNNGKTPATPFKTFGKANGIRGADVFSTYITMYKRGTVYDTPTTTTGHALRNYTTIQAYGDPSQPPPHFITTVPSGFAIGASVSGTLTNVILKDLKITGTQRAISLTDGTGSTFLRLQIEKNSQYGNGIYLHGFVNSNIYHCTLVDGIDGDGMYLRKWRQGRVRWCKFGIPTGTGADNLQITSERKSGMEPADVEVSDNIFRHSVLSNALKGNCVIEGASRVLFERNDCEGNYFCLSSLSSLVTVRDNYLRGAILNDNSFGIGTGAIIHTRDQRWIFNRIEGNWFAMALSGYDDPDGGWQRMDYEILYNHTRKNKAFFKQDRPATGFVTDNIAEQNNNNGFSGSGGAATGYTNSSGTFVTPDYPAFTKGPNFVNSVTTTDPVVKPTISGTMTAGSTLTVTVPEIAGATSVVQWLINDQKVLNETGLTFIIPAGQVVNPNMPTYRNTPTVSCAVVYTLSNGATVAVPARYDDGYCWRYIQS</sequence>
<feature type="compositionally biased region" description="Polar residues" evidence="3">
    <location>
        <begin position="1"/>
        <end position="16"/>
    </location>
</feature>
<dbReference type="GO" id="GO:0044423">
    <property type="term" value="C:virion component"/>
    <property type="evidence" value="ECO:0007669"/>
    <property type="project" value="UniProtKB-KW"/>
</dbReference>
<dbReference type="Proteomes" id="UP000655883">
    <property type="component" value="Segment"/>
</dbReference>
<evidence type="ECO:0000256" key="3">
    <source>
        <dbReference type="SAM" id="MobiDB-lite"/>
    </source>
</evidence>
<dbReference type="GO" id="GO:0016829">
    <property type="term" value="F:lyase activity"/>
    <property type="evidence" value="ECO:0007669"/>
    <property type="project" value="UniProtKB-KW"/>
</dbReference>
<dbReference type="InterPro" id="IPR011050">
    <property type="entry name" value="Pectin_lyase_fold/virulence"/>
</dbReference>
<comment type="subcellular location">
    <subcellularLocation>
        <location evidence="1">Virion</location>
    </subcellularLocation>
</comment>
<evidence type="ECO:0000313" key="4">
    <source>
        <dbReference type="EMBL" id="QIG72872.1"/>
    </source>
</evidence>
<feature type="region of interest" description="Disordered" evidence="3">
    <location>
        <begin position="1"/>
        <end position="26"/>
    </location>
</feature>
<dbReference type="GO" id="GO:0051701">
    <property type="term" value="P:biological process involved in interaction with host"/>
    <property type="evidence" value="ECO:0007669"/>
    <property type="project" value="UniProtKB-ARBA"/>
</dbReference>
<protein>
    <submittedName>
        <fullName evidence="4">Pectin lyase fold domain-containing protein</fullName>
    </submittedName>
</protein>
<evidence type="ECO:0000313" key="5">
    <source>
        <dbReference type="Proteomes" id="UP000655883"/>
    </source>
</evidence>
<proteinExistence type="predicted"/>
<name>A0A7S5R862_9CAUD</name>
<dbReference type="SUPFAM" id="SSF51126">
    <property type="entry name" value="Pectin lyase-like"/>
    <property type="match status" value="1"/>
</dbReference>
<organism evidence="4 5">
    <name type="scientific">Rhizobium phage RHph_Y65</name>
    <dbReference type="NCBI Taxonomy" id="2509785"/>
    <lineage>
        <taxon>Viruses</taxon>
        <taxon>Duplodnaviria</taxon>
        <taxon>Heunggongvirae</taxon>
        <taxon>Uroviricota</taxon>
        <taxon>Caudoviricetes</taxon>
        <taxon>Kleczkowskaviridae</taxon>
        <taxon>Cuauhnahuacvirus</taxon>
        <taxon>Cuauhnahuacvirus Y65</taxon>
    </lineage>
</organism>
<evidence type="ECO:0000256" key="1">
    <source>
        <dbReference type="ARBA" id="ARBA00004328"/>
    </source>
</evidence>
<dbReference type="CDD" id="cd11304">
    <property type="entry name" value="Cadherin_repeat"/>
    <property type="match status" value="1"/>
</dbReference>
<keyword evidence="5" id="KW-1185">Reference proteome</keyword>
<keyword evidence="2" id="KW-0946">Virion</keyword>
<gene>
    <name evidence="4" type="ORF">EVB97_334</name>
</gene>
<dbReference type="InterPro" id="IPR013783">
    <property type="entry name" value="Ig-like_fold"/>
</dbReference>
<accession>A0A7S5R862</accession>
<dbReference type="GO" id="GO:0019058">
    <property type="term" value="P:viral life cycle"/>
    <property type="evidence" value="ECO:0007669"/>
    <property type="project" value="UniProtKB-ARBA"/>
</dbReference>